<name>A0A542DN10_AMYCI</name>
<comment type="caution">
    <text evidence="1">The sequence shown here is derived from an EMBL/GenBank/DDBJ whole genome shotgun (WGS) entry which is preliminary data.</text>
</comment>
<reference evidence="1 2" key="1">
    <citation type="submission" date="2019-06" db="EMBL/GenBank/DDBJ databases">
        <title>Sequencing the genomes of 1000 actinobacteria strains.</title>
        <authorList>
            <person name="Klenk H.-P."/>
        </authorList>
    </citation>
    <scope>NUCLEOTIDE SEQUENCE [LARGE SCALE GENOMIC DNA]</scope>
    <source>
        <strain evidence="1 2">DSM 45679</strain>
    </source>
</reference>
<accession>A0A542DN10</accession>
<evidence type="ECO:0000313" key="1">
    <source>
        <dbReference type="EMBL" id="TQJ04478.1"/>
    </source>
</evidence>
<dbReference type="EMBL" id="VFML01000001">
    <property type="protein sequence ID" value="TQJ04478.1"/>
    <property type="molecule type" value="Genomic_DNA"/>
</dbReference>
<organism evidence="1 2">
    <name type="scientific">Amycolatopsis cihanbeyliensis</name>
    <dbReference type="NCBI Taxonomy" id="1128664"/>
    <lineage>
        <taxon>Bacteria</taxon>
        <taxon>Bacillati</taxon>
        <taxon>Actinomycetota</taxon>
        <taxon>Actinomycetes</taxon>
        <taxon>Pseudonocardiales</taxon>
        <taxon>Pseudonocardiaceae</taxon>
        <taxon>Amycolatopsis</taxon>
    </lineage>
</organism>
<sequence>MFYPLRVDQISFFSAEARGPRAGDLAGVLCGHGQVVSFGRTAARLSVELGEGLRARALAMECGRRGVTAEVTSSAEGQPLVRTPFRVDLLPLADDWCAGEGKEVPGRFLLDGPTLRMWVLACGIPTERGYLLPLDPEAPDTHDPLSAALGTIGLPAQRVGPKAGGPALRVTGRRRLATLEELVGRPPAGAEPLWPTPNPLRRAG</sequence>
<gene>
    <name evidence="1" type="ORF">FB471_4274</name>
</gene>
<dbReference type="Proteomes" id="UP000320876">
    <property type="component" value="Unassembled WGS sequence"/>
</dbReference>
<protein>
    <submittedName>
        <fullName evidence="1">Uncharacterized protein</fullName>
    </submittedName>
</protein>
<dbReference type="AlphaFoldDB" id="A0A542DN10"/>
<evidence type="ECO:0000313" key="2">
    <source>
        <dbReference type="Proteomes" id="UP000320876"/>
    </source>
</evidence>
<proteinExistence type="predicted"/>
<keyword evidence="2" id="KW-1185">Reference proteome</keyword>